<organism evidence="1 2">
    <name type="scientific">Hyphococcus lacteus</name>
    <dbReference type="NCBI Taxonomy" id="3143536"/>
    <lineage>
        <taxon>Bacteria</taxon>
        <taxon>Pseudomonadati</taxon>
        <taxon>Pseudomonadota</taxon>
        <taxon>Alphaproteobacteria</taxon>
        <taxon>Parvularculales</taxon>
        <taxon>Parvularculaceae</taxon>
        <taxon>Hyphococcus</taxon>
    </lineage>
</organism>
<dbReference type="Proteomes" id="UP001560685">
    <property type="component" value="Unassembled WGS sequence"/>
</dbReference>
<proteinExistence type="predicted"/>
<evidence type="ECO:0000313" key="1">
    <source>
        <dbReference type="EMBL" id="MEX6633129.1"/>
    </source>
</evidence>
<dbReference type="Gene3D" id="3.30.420.10">
    <property type="entry name" value="Ribonuclease H-like superfamily/Ribonuclease H"/>
    <property type="match status" value="1"/>
</dbReference>
<dbReference type="EMBL" id="JBEHZE010000001">
    <property type="protein sequence ID" value="MEX6633129.1"/>
    <property type="molecule type" value="Genomic_DNA"/>
</dbReference>
<dbReference type="InterPro" id="IPR036397">
    <property type="entry name" value="RNaseH_sf"/>
</dbReference>
<gene>
    <name evidence="1" type="ORF">ABFZ84_06155</name>
</gene>
<dbReference type="RefSeq" id="WP_369313074.1">
    <property type="nucleotide sequence ID" value="NZ_JBEHZE010000001.1"/>
</dbReference>
<evidence type="ECO:0008006" key="3">
    <source>
        <dbReference type="Google" id="ProtNLM"/>
    </source>
</evidence>
<accession>A0ABV3Z2V9</accession>
<evidence type="ECO:0000313" key="2">
    <source>
        <dbReference type="Proteomes" id="UP001560685"/>
    </source>
</evidence>
<keyword evidence="2" id="KW-1185">Reference proteome</keyword>
<dbReference type="InterPro" id="IPR012337">
    <property type="entry name" value="RNaseH-like_sf"/>
</dbReference>
<reference evidence="1 2" key="1">
    <citation type="submission" date="2024-05" db="EMBL/GenBank/DDBJ databases">
        <title>Three bacterial strains, DH-69, EH-24, and ECK-19 isolated from coastal sediments.</title>
        <authorList>
            <person name="Ye Y.-Q."/>
            <person name="Du Z.-J."/>
        </authorList>
    </citation>
    <scope>NUCLEOTIDE SEQUENCE [LARGE SCALE GENOMIC DNA]</scope>
    <source>
        <strain evidence="1 2">ECK-19</strain>
    </source>
</reference>
<comment type="caution">
    <text evidence="1">The sequence shown here is derived from an EMBL/GenBank/DDBJ whole genome shotgun (WGS) entry which is preliminary data.</text>
</comment>
<sequence length="163" mass="18471">MEEIAFIDLEASGLSARSWPIEVGWCFREGQPSAKLIRPADDWSLDDWDTGAEALHGVSYKKLLSKGDKLSDVCDVLNAELAGKAVYSDAPDWDGFWLYRLFQAARIRQQFVLRDLYSLFQTVSDDEMREFIGQVDKDAPRKHRAIPDVLHMRALHALAASDN</sequence>
<dbReference type="SUPFAM" id="SSF53098">
    <property type="entry name" value="Ribonuclease H-like"/>
    <property type="match status" value="1"/>
</dbReference>
<protein>
    <recommendedName>
        <fullName evidence="3">Transcriptional regulator</fullName>
    </recommendedName>
</protein>
<name>A0ABV3Z2V9_9PROT</name>